<accession>A0A6A5HEB1</accession>
<name>A0A6A5HEB1_CAERE</name>
<gene>
    <name evidence="2" type="ORF">GCK72_004673</name>
</gene>
<dbReference type="CTD" id="9803032"/>
<dbReference type="Proteomes" id="UP000483820">
    <property type="component" value="Chromosome II"/>
</dbReference>
<dbReference type="GeneID" id="9803032"/>
<evidence type="ECO:0000313" key="2">
    <source>
        <dbReference type="EMBL" id="KAF1764723.1"/>
    </source>
</evidence>
<sequence length="389" mass="46591">MNPVGKEKPFRLFRLPFLAINVVIQNMKIQEILKLALSSRRAEMVVRLGNHKLKSFKVRMEKTWHDPKITMTRFDDDFCDVKLRRYSRKTIRQDEVVPKRYMFELSGNLSIQTTGSWKEVVIASDYFRSLFKIPKYWFSYVLILKELSDNNIIEILSCLNWEKSGQLVMYQGRIEKEVMQYLLDTLPSDVCLRIYSMIDYEMNHEKALSFPHIIYNEAHWITLDNLKSMRNCKDVKLNRTNFTCEDIRKLIDYWTDCEEDMFRRLTIRLKDNVTHDMDTIIQTMVVLKYGYSENGYIFYTAKKRLLGTIKLEEGNKIILTSFKRIGRYKAIPPILELCERRKELFAELKNVYDEIVKFTKEWNEGVYEMKSEEETNNKLDEYKNNQIHQ</sequence>
<dbReference type="EMBL" id="WUAV01000002">
    <property type="protein sequence ID" value="KAF1764723.1"/>
    <property type="molecule type" value="Genomic_DNA"/>
</dbReference>
<proteinExistence type="predicted"/>
<dbReference type="RefSeq" id="XP_053589019.1">
    <property type="nucleotide sequence ID" value="XM_053724825.1"/>
</dbReference>
<dbReference type="PANTHER" id="PTHR21503:SF8">
    <property type="entry name" value="F-BOX ASSOCIATED DOMAIN-CONTAINING PROTEIN-RELATED"/>
    <property type="match status" value="1"/>
</dbReference>
<comment type="caution">
    <text evidence="2">The sequence shown here is derived from an EMBL/GenBank/DDBJ whole genome shotgun (WGS) entry which is preliminary data.</text>
</comment>
<protein>
    <recommendedName>
        <fullName evidence="1">F-box domain-containing protein</fullName>
    </recommendedName>
</protein>
<dbReference type="KEGG" id="crq:GCK72_004673"/>
<reference evidence="2 3" key="1">
    <citation type="submission" date="2019-12" db="EMBL/GenBank/DDBJ databases">
        <title>Chromosome-level assembly of the Caenorhabditis remanei genome.</title>
        <authorList>
            <person name="Teterina A.A."/>
            <person name="Willis J.H."/>
            <person name="Phillips P.C."/>
        </authorList>
    </citation>
    <scope>NUCLEOTIDE SEQUENCE [LARGE SCALE GENOMIC DNA]</scope>
    <source>
        <strain evidence="2 3">PX506</strain>
        <tissue evidence="2">Whole organism</tissue>
    </source>
</reference>
<dbReference type="InterPro" id="IPR001810">
    <property type="entry name" value="F-box_dom"/>
</dbReference>
<organism evidence="2 3">
    <name type="scientific">Caenorhabditis remanei</name>
    <name type="common">Caenorhabditis vulgaris</name>
    <dbReference type="NCBI Taxonomy" id="31234"/>
    <lineage>
        <taxon>Eukaryota</taxon>
        <taxon>Metazoa</taxon>
        <taxon>Ecdysozoa</taxon>
        <taxon>Nematoda</taxon>
        <taxon>Chromadorea</taxon>
        <taxon>Rhabditida</taxon>
        <taxon>Rhabditina</taxon>
        <taxon>Rhabditomorpha</taxon>
        <taxon>Rhabditoidea</taxon>
        <taxon>Rhabditidae</taxon>
        <taxon>Peloderinae</taxon>
        <taxon>Caenorhabditis</taxon>
    </lineage>
</organism>
<evidence type="ECO:0000259" key="1">
    <source>
        <dbReference type="PROSITE" id="PS50181"/>
    </source>
</evidence>
<dbReference type="PROSITE" id="PS50181">
    <property type="entry name" value="FBOX"/>
    <property type="match status" value="1"/>
</dbReference>
<dbReference type="PANTHER" id="PTHR21503">
    <property type="entry name" value="F-BOX-CONTAINING HYPOTHETICAL PROTEIN C.ELEGANS"/>
    <property type="match status" value="1"/>
</dbReference>
<evidence type="ECO:0000313" key="3">
    <source>
        <dbReference type="Proteomes" id="UP000483820"/>
    </source>
</evidence>
<feature type="domain" description="F-box" evidence="1">
    <location>
        <begin position="9"/>
        <end position="56"/>
    </location>
</feature>
<dbReference type="AlphaFoldDB" id="A0A6A5HEB1"/>